<evidence type="ECO:0000256" key="7">
    <source>
        <dbReference type="RuleBase" id="RU361175"/>
    </source>
</evidence>
<evidence type="ECO:0000313" key="9">
    <source>
        <dbReference type="Proteomes" id="UP001196843"/>
    </source>
</evidence>
<dbReference type="PANTHER" id="PTHR10353:SF36">
    <property type="entry name" value="LP05116P"/>
    <property type="match status" value="1"/>
</dbReference>
<reference evidence="8 9" key="1">
    <citation type="journal article" date="2021" name="MBio">
        <title>Poor Competitiveness of Bradyrhizobium in Pigeon Pea Root Colonization in Indian Soils.</title>
        <authorList>
            <person name="Chalasani D."/>
            <person name="Basu A."/>
            <person name="Pullabhotla S.V.S.R.N."/>
            <person name="Jorrin B."/>
            <person name="Neal A.L."/>
            <person name="Poole P.S."/>
            <person name="Podile A.R."/>
            <person name="Tkacz A."/>
        </authorList>
    </citation>
    <scope>NUCLEOTIDE SEQUENCE [LARGE SCALE GENOMIC DNA]</scope>
    <source>
        <strain evidence="8 9">HU14</strain>
    </source>
</reference>
<dbReference type="InterPro" id="IPR017736">
    <property type="entry name" value="Glyco_hydro_1_beta-glucosidase"/>
</dbReference>
<keyword evidence="9" id="KW-1185">Reference proteome</keyword>
<dbReference type="InterPro" id="IPR001360">
    <property type="entry name" value="Glyco_hydro_1"/>
</dbReference>
<organism evidence="8 9">
    <name type="scientific">Microbacterium jejuense</name>
    <dbReference type="NCBI Taxonomy" id="1263637"/>
    <lineage>
        <taxon>Bacteria</taxon>
        <taxon>Bacillati</taxon>
        <taxon>Actinomycetota</taxon>
        <taxon>Actinomycetes</taxon>
        <taxon>Micrococcales</taxon>
        <taxon>Microbacteriaceae</taxon>
        <taxon>Microbacterium</taxon>
    </lineage>
</organism>
<evidence type="ECO:0000256" key="1">
    <source>
        <dbReference type="ARBA" id="ARBA00010838"/>
    </source>
</evidence>
<dbReference type="PROSITE" id="PS51257">
    <property type="entry name" value="PROKAR_LIPOPROTEIN"/>
    <property type="match status" value="1"/>
</dbReference>
<dbReference type="SUPFAM" id="SSF51445">
    <property type="entry name" value="(Trans)glycosidases"/>
    <property type="match status" value="1"/>
</dbReference>
<dbReference type="Gene3D" id="3.20.20.80">
    <property type="entry name" value="Glycosidases"/>
    <property type="match status" value="1"/>
</dbReference>
<sequence>MPTPLRRDGDLSRRTFLLATGGITLTAALAACAPGATSTSPSGTPTPAPWTPPAEPMAFPEGYTWGASTSAFQIEGALTADGRGPSVWDTFAALPGKIADRSTGDPAADQYHRYADDVALMSSLGLGAYRFSISWSRVLPTGAGEVNPAGLDYYRRLVDALVGAGIRPAITLFHWDLPQALQDAGGWGSRDTAERFADYAAICFDALGDAEADWLTLNEPKTHAFVGHWYGTHAPGLRTADAAAAAVHHQLLAHGLAVQRFRDSGALGRIGAALNLIPVIATEPDYPEAATFTDARENRLFLDPVLKGSYPDDAIGDQPGQLPADPEAFRALQQPGDLEVISTPCDLLAIQYYGVTGVDGIGNTVEAAPTSAASWQQIEPRGLYDLLVRLKDEYPAIPLVITENGIPDPTADLTVDDPDRVEFLRSHFQQAARAIGDGVPLEGHYVWSLLDNFEWAEGYTQRWGIIAVDFETQERTPKKSAGFFADVIAANAVARD</sequence>
<dbReference type="EC" id="3.2.1.21" evidence="7"/>
<dbReference type="GO" id="GO:0004565">
    <property type="term" value="F:beta-galactosidase activity"/>
    <property type="evidence" value="ECO:0007669"/>
    <property type="project" value="UniProtKB-EC"/>
</dbReference>
<name>A0ABS7HL82_9MICO</name>
<comment type="catalytic activity">
    <reaction evidence="7">
        <text>Hydrolysis of terminal, non-reducing beta-D-glucosyl residues with release of beta-D-glucose.</text>
        <dbReference type="EC" id="3.2.1.21"/>
    </reaction>
</comment>
<keyword evidence="6" id="KW-0624">Polysaccharide degradation</keyword>
<dbReference type="EMBL" id="JAEUAW010000003">
    <property type="protein sequence ID" value="MBW9092814.1"/>
    <property type="molecule type" value="Genomic_DNA"/>
</dbReference>
<dbReference type="InterPro" id="IPR017853">
    <property type="entry name" value="GH"/>
</dbReference>
<keyword evidence="2 7" id="KW-0378">Hydrolase</keyword>
<comment type="similarity">
    <text evidence="1 7">Belongs to the glycosyl hydrolase 1 family.</text>
</comment>
<protein>
    <recommendedName>
        <fullName evidence="7">Beta-glucosidase</fullName>
        <ecNumber evidence="7">3.2.1.21</ecNumber>
    </recommendedName>
</protein>
<gene>
    <name evidence="8" type="ORF">JNB62_03855</name>
</gene>
<dbReference type="RefSeq" id="WP_220299564.1">
    <property type="nucleotide sequence ID" value="NZ_JAEUAW010000003.1"/>
</dbReference>
<dbReference type="Proteomes" id="UP001196843">
    <property type="component" value="Unassembled WGS sequence"/>
</dbReference>
<evidence type="ECO:0000256" key="2">
    <source>
        <dbReference type="ARBA" id="ARBA00022801"/>
    </source>
</evidence>
<keyword evidence="5 7" id="KW-0326">Glycosidase</keyword>
<dbReference type="InterPro" id="IPR006311">
    <property type="entry name" value="TAT_signal"/>
</dbReference>
<evidence type="ECO:0000256" key="5">
    <source>
        <dbReference type="ARBA" id="ARBA00023295"/>
    </source>
</evidence>
<comment type="caution">
    <text evidence="8">The sequence shown here is derived from an EMBL/GenBank/DDBJ whole genome shotgun (WGS) entry which is preliminary data.</text>
</comment>
<dbReference type="PRINTS" id="PR00131">
    <property type="entry name" value="GLHYDRLASE1"/>
</dbReference>
<accession>A0ABS7HL82</accession>
<evidence type="ECO:0000313" key="8">
    <source>
        <dbReference type="EMBL" id="MBW9092814.1"/>
    </source>
</evidence>
<keyword evidence="4" id="KW-0119">Carbohydrate metabolism</keyword>
<evidence type="ECO:0000256" key="3">
    <source>
        <dbReference type="ARBA" id="ARBA00023001"/>
    </source>
</evidence>
<dbReference type="NCBIfam" id="TIGR03356">
    <property type="entry name" value="BGL"/>
    <property type="match status" value="1"/>
</dbReference>
<evidence type="ECO:0000256" key="6">
    <source>
        <dbReference type="ARBA" id="ARBA00023326"/>
    </source>
</evidence>
<proteinExistence type="inferred from homology"/>
<dbReference type="Pfam" id="PF00232">
    <property type="entry name" value="Glyco_hydro_1"/>
    <property type="match status" value="1"/>
</dbReference>
<dbReference type="PANTHER" id="PTHR10353">
    <property type="entry name" value="GLYCOSYL HYDROLASE"/>
    <property type="match status" value="1"/>
</dbReference>
<evidence type="ECO:0000256" key="4">
    <source>
        <dbReference type="ARBA" id="ARBA00023277"/>
    </source>
</evidence>
<keyword evidence="3" id="KW-0136">Cellulose degradation</keyword>
<dbReference type="PROSITE" id="PS51318">
    <property type="entry name" value="TAT"/>
    <property type="match status" value="1"/>
</dbReference>